<name>A0A840VRR1_9PROT</name>
<keyword evidence="2" id="KW-0808">Transferase</keyword>
<dbReference type="EC" id="2.7.7.33" evidence="2"/>
<dbReference type="Pfam" id="PF00483">
    <property type="entry name" value="NTP_transferase"/>
    <property type="match status" value="1"/>
</dbReference>
<proteinExistence type="predicted"/>
<organism evidence="2 3">
    <name type="scientific">Acidocella aromatica</name>
    <dbReference type="NCBI Taxonomy" id="1303579"/>
    <lineage>
        <taxon>Bacteria</taxon>
        <taxon>Pseudomonadati</taxon>
        <taxon>Pseudomonadota</taxon>
        <taxon>Alphaproteobacteria</taxon>
        <taxon>Acetobacterales</taxon>
        <taxon>Acidocellaceae</taxon>
        <taxon>Acidocella</taxon>
    </lineage>
</organism>
<protein>
    <submittedName>
        <fullName evidence="2">Glucose-1-phosphate cytidylyltransferase</fullName>
        <ecNumber evidence="2">2.7.7.33</ecNumber>
    </submittedName>
</protein>
<evidence type="ECO:0000313" key="2">
    <source>
        <dbReference type="EMBL" id="MBB5372952.1"/>
    </source>
</evidence>
<evidence type="ECO:0000259" key="1">
    <source>
        <dbReference type="Pfam" id="PF00483"/>
    </source>
</evidence>
<dbReference type="NCBIfam" id="TIGR02623">
    <property type="entry name" value="G1P_cyt_trans"/>
    <property type="match status" value="1"/>
</dbReference>
<gene>
    <name evidence="2" type="ORF">HNP71_001203</name>
</gene>
<dbReference type="InterPro" id="IPR029044">
    <property type="entry name" value="Nucleotide-diphossugar_trans"/>
</dbReference>
<dbReference type="InterPro" id="IPR005835">
    <property type="entry name" value="NTP_transferase_dom"/>
</dbReference>
<dbReference type="EMBL" id="JACHFJ010000003">
    <property type="protein sequence ID" value="MBB5372952.1"/>
    <property type="molecule type" value="Genomic_DNA"/>
</dbReference>
<reference evidence="2 3" key="1">
    <citation type="submission" date="2020-08" db="EMBL/GenBank/DDBJ databases">
        <title>Genomic Encyclopedia of Type Strains, Phase IV (KMG-IV): sequencing the most valuable type-strain genomes for metagenomic binning, comparative biology and taxonomic classification.</title>
        <authorList>
            <person name="Goeker M."/>
        </authorList>
    </citation>
    <scope>NUCLEOTIDE SEQUENCE [LARGE SCALE GENOMIC DNA]</scope>
    <source>
        <strain evidence="2 3">DSM 27026</strain>
    </source>
</reference>
<dbReference type="CDD" id="cd02524">
    <property type="entry name" value="G1P_cytidylyltransferase"/>
    <property type="match status" value="1"/>
</dbReference>
<dbReference type="AlphaFoldDB" id="A0A840VRR1"/>
<dbReference type="Gene3D" id="3.90.550.10">
    <property type="entry name" value="Spore Coat Polysaccharide Biosynthesis Protein SpsA, Chain A"/>
    <property type="match status" value="1"/>
</dbReference>
<dbReference type="SUPFAM" id="SSF53448">
    <property type="entry name" value="Nucleotide-diphospho-sugar transferases"/>
    <property type="match status" value="1"/>
</dbReference>
<dbReference type="GO" id="GO:0009243">
    <property type="term" value="P:O antigen biosynthetic process"/>
    <property type="evidence" value="ECO:0007669"/>
    <property type="project" value="InterPro"/>
</dbReference>
<dbReference type="PANTHER" id="PTHR47183:SF1">
    <property type="entry name" value="GLUCOSE-1-PHOSPHATE CYTIDYLYLTRANSFERASE"/>
    <property type="match status" value="1"/>
</dbReference>
<dbReference type="PANTHER" id="PTHR47183">
    <property type="entry name" value="GLUCOSE-1-PHOSPHATE CYTIDYLYLTRANSFERASE-RELATED"/>
    <property type="match status" value="1"/>
</dbReference>
<keyword evidence="2" id="KW-0548">Nucleotidyltransferase</keyword>
<dbReference type="GO" id="GO:0047343">
    <property type="term" value="F:glucose-1-phosphate cytidylyltransferase activity"/>
    <property type="evidence" value="ECO:0007669"/>
    <property type="project" value="UniProtKB-EC"/>
</dbReference>
<comment type="caution">
    <text evidence="2">The sequence shown here is derived from an EMBL/GenBank/DDBJ whole genome shotgun (WGS) entry which is preliminary data.</text>
</comment>
<dbReference type="Proteomes" id="UP000553706">
    <property type="component" value="Unassembled WGS sequence"/>
</dbReference>
<dbReference type="InterPro" id="IPR046981">
    <property type="entry name" value="G1P_cyt_trans"/>
</dbReference>
<feature type="domain" description="Nucleotidyl transferase" evidence="1">
    <location>
        <begin position="9"/>
        <end position="207"/>
    </location>
</feature>
<dbReference type="InterPro" id="IPR013446">
    <property type="entry name" value="G1P_cyt_trans-like"/>
</dbReference>
<dbReference type="RefSeq" id="WP_221246643.1">
    <property type="nucleotide sequence ID" value="NZ_JACHFJ010000003.1"/>
</dbReference>
<keyword evidence="3" id="KW-1185">Reference proteome</keyword>
<evidence type="ECO:0000313" key="3">
    <source>
        <dbReference type="Proteomes" id="UP000553706"/>
    </source>
</evidence>
<sequence length="264" mass="29505">MIDSSRGIKAVILAGGRGSRLSEETDTKPKPMVEIGGRPILWHIMKIYAEHGISDFIICLGYKGEKIKDYFYNYNLYSSDITVDLRSGATIHQSQAEDWRVTLVETGLETQTGGRLRKIRKYLGQDEVFCMTYGDAVADIDITDEIAFHRAHGKLATVAAVRPLARFGALHIDGDAVDRFEEKPAEESGLISGGFFVLNPKALDLIDGDATLWEKAPMERLAAAGQLQAYRHNGFWQPMDTLRDRMALEHLCEAGQGPWMTWQV</sequence>
<accession>A0A840VRR1</accession>